<dbReference type="AlphaFoldDB" id="A0A017SI07"/>
<dbReference type="STRING" id="1388766.A0A017SI07"/>
<proteinExistence type="predicted"/>
<keyword evidence="1" id="KW-0833">Ubl conjugation pathway</keyword>
<feature type="compositionally biased region" description="Low complexity" evidence="2">
    <location>
        <begin position="239"/>
        <end position="291"/>
    </location>
</feature>
<dbReference type="RefSeq" id="XP_040640236.1">
    <property type="nucleotide sequence ID" value="XM_040781510.1"/>
</dbReference>
<gene>
    <name evidence="4" type="ORF">EURHEDRAFT_411055</name>
</gene>
<keyword evidence="5" id="KW-1185">Reference proteome</keyword>
<dbReference type="GeneID" id="63696634"/>
<sequence>MSSSTRRLLKETTDLQKNPSPHFTAAPISDTSLHDWHFTLTGPPPPSPFSTGIYHGRITFPPTYPLRPPSFRFLTPTGRFEVNREICLSISGHHEESWQPAWGVRTALLAIRSYMDVDAKGQVGGLEMGDAGRRELAGESRGWRCGIEGCNGGKSNEEVLREWREGVCRERGVVDEENDQGDCGDASGDGENEEQKQQKKQQEAREAREDDAAQLNSTPVAEPAPVPVPEEPRESSGESQHQPQPQPQHQQPIPSSAPQYQHQSQPQPQTQIQFQPQPVPTPTTTTTATAAQDSPWLDRAIIGVLIALVVTIMRRIFREESEDL</sequence>
<accession>A0A017SI07</accession>
<evidence type="ECO:0000256" key="1">
    <source>
        <dbReference type="ARBA" id="ARBA00022786"/>
    </source>
</evidence>
<dbReference type="SUPFAM" id="SSF54495">
    <property type="entry name" value="UBC-like"/>
    <property type="match status" value="1"/>
</dbReference>
<dbReference type="Proteomes" id="UP000019804">
    <property type="component" value="Unassembled WGS sequence"/>
</dbReference>
<protein>
    <submittedName>
        <fullName evidence="4">UBC-like protein</fullName>
    </submittedName>
</protein>
<evidence type="ECO:0000256" key="2">
    <source>
        <dbReference type="SAM" id="MobiDB-lite"/>
    </source>
</evidence>
<dbReference type="PANTHER" id="PTHR24067">
    <property type="entry name" value="UBIQUITIN-CONJUGATING ENZYME E2"/>
    <property type="match status" value="1"/>
</dbReference>
<evidence type="ECO:0000313" key="5">
    <source>
        <dbReference type="Proteomes" id="UP000019804"/>
    </source>
</evidence>
<feature type="domain" description="UBC core" evidence="3">
    <location>
        <begin position="3"/>
        <end position="164"/>
    </location>
</feature>
<feature type="compositionally biased region" description="Acidic residues" evidence="2">
    <location>
        <begin position="176"/>
        <end position="192"/>
    </location>
</feature>
<dbReference type="CDD" id="cd23799">
    <property type="entry name" value="UBCc_UBE2J"/>
    <property type="match status" value="1"/>
</dbReference>
<dbReference type="HOGENOM" id="CLU_041481_0_3_1"/>
<evidence type="ECO:0000259" key="3">
    <source>
        <dbReference type="PROSITE" id="PS50127"/>
    </source>
</evidence>
<organism evidence="4 5">
    <name type="scientific">Aspergillus ruber (strain CBS 135680)</name>
    <dbReference type="NCBI Taxonomy" id="1388766"/>
    <lineage>
        <taxon>Eukaryota</taxon>
        <taxon>Fungi</taxon>
        <taxon>Dikarya</taxon>
        <taxon>Ascomycota</taxon>
        <taxon>Pezizomycotina</taxon>
        <taxon>Eurotiomycetes</taxon>
        <taxon>Eurotiomycetidae</taxon>
        <taxon>Eurotiales</taxon>
        <taxon>Aspergillaceae</taxon>
        <taxon>Aspergillus</taxon>
        <taxon>Aspergillus subgen. Aspergillus</taxon>
    </lineage>
</organism>
<dbReference type="OrthoDB" id="1158011at2759"/>
<dbReference type="InterPro" id="IPR000608">
    <property type="entry name" value="UBC"/>
</dbReference>
<dbReference type="InterPro" id="IPR016135">
    <property type="entry name" value="UBQ-conjugating_enzyme/RWD"/>
</dbReference>
<dbReference type="EMBL" id="KK088418">
    <property type="protein sequence ID" value="EYE96548.1"/>
    <property type="molecule type" value="Genomic_DNA"/>
</dbReference>
<dbReference type="PROSITE" id="PS50127">
    <property type="entry name" value="UBC_2"/>
    <property type="match status" value="1"/>
</dbReference>
<reference evidence="5" key="1">
    <citation type="journal article" date="2014" name="Nat. Commun.">
        <title>Genomic adaptations of the halophilic Dead Sea filamentous fungus Eurotium rubrum.</title>
        <authorList>
            <person name="Kis-Papo T."/>
            <person name="Weig A.R."/>
            <person name="Riley R."/>
            <person name="Persoh D."/>
            <person name="Salamov A."/>
            <person name="Sun H."/>
            <person name="Lipzen A."/>
            <person name="Wasser S.P."/>
            <person name="Rambold G."/>
            <person name="Grigoriev I.V."/>
            <person name="Nevo E."/>
        </authorList>
    </citation>
    <scope>NUCLEOTIDE SEQUENCE [LARGE SCALE GENOMIC DNA]</scope>
    <source>
        <strain evidence="5">CBS 135680</strain>
    </source>
</reference>
<feature type="compositionally biased region" description="Basic and acidic residues" evidence="2">
    <location>
        <begin position="193"/>
        <end position="211"/>
    </location>
</feature>
<dbReference type="InterPro" id="IPR050113">
    <property type="entry name" value="Ub_conjugating_enzyme"/>
</dbReference>
<name>A0A017SI07_ASPRC</name>
<feature type="region of interest" description="Disordered" evidence="2">
    <location>
        <begin position="1"/>
        <end position="22"/>
    </location>
</feature>
<dbReference type="SMART" id="SM00212">
    <property type="entry name" value="UBCc"/>
    <property type="match status" value="1"/>
</dbReference>
<evidence type="ECO:0000313" key="4">
    <source>
        <dbReference type="EMBL" id="EYE96548.1"/>
    </source>
</evidence>
<feature type="region of interest" description="Disordered" evidence="2">
    <location>
        <begin position="176"/>
        <end position="291"/>
    </location>
</feature>
<dbReference type="Gene3D" id="3.10.110.10">
    <property type="entry name" value="Ubiquitin Conjugating Enzyme"/>
    <property type="match status" value="1"/>
</dbReference>
<dbReference type="Pfam" id="PF00179">
    <property type="entry name" value="UQ_con"/>
    <property type="match status" value="1"/>
</dbReference>